<evidence type="ECO:0000256" key="4">
    <source>
        <dbReference type="ARBA" id="ARBA00022596"/>
    </source>
</evidence>
<dbReference type="PANTHER" id="PTHR43163:SF6">
    <property type="entry name" value="DIPEPTIDE TRANSPORT SYSTEM PERMEASE PROTEIN DPPB-RELATED"/>
    <property type="match status" value="1"/>
</dbReference>
<evidence type="ECO:0000256" key="5">
    <source>
        <dbReference type="ARBA" id="ARBA00022692"/>
    </source>
</evidence>
<keyword evidence="5 11" id="KW-0812">Transmembrane</keyword>
<dbReference type="InterPro" id="IPR050036">
    <property type="entry name" value="CntB"/>
</dbReference>
<proteinExistence type="inferred from homology"/>
<dbReference type="Gene3D" id="1.10.3720.10">
    <property type="entry name" value="MetI-like"/>
    <property type="match status" value="1"/>
</dbReference>
<dbReference type="PANTHER" id="PTHR43163">
    <property type="entry name" value="DIPEPTIDE TRANSPORT SYSTEM PERMEASE PROTEIN DPPB-RELATED"/>
    <property type="match status" value="1"/>
</dbReference>
<evidence type="ECO:0000259" key="12">
    <source>
        <dbReference type="PROSITE" id="PS50928"/>
    </source>
</evidence>
<protein>
    <submittedName>
        <fullName evidence="13">ABC transporter permease subunit</fullName>
    </submittedName>
</protein>
<evidence type="ECO:0000256" key="1">
    <source>
        <dbReference type="ARBA" id="ARBA00004651"/>
    </source>
</evidence>
<dbReference type="InterPro" id="IPR050045">
    <property type="entry name" value="Opp2B"/>
</dbReference>
<dbReference type="Pfam" id="PF00528">
    <property type="entry name" value="BPD_transp_1"/>
    <property type="match status" value="1"/>
</dbReference>
<comment type="subcellular location">
    <subcellularLocation>
        <location evidence="1 11">Cell membrane</location>
        <topology evidence="1 11">Multi-pass membrane protein</topology>
    </subcellularLocation>
</comment>
<accession>A0ABY6GNJ3</accession>
<dbReference type="SUPFAM" id="SSF161098">
    <property type="entry name" value="MetI-like"/>
    <property type="match status" value="1"/>
</dbReference>
<feature type="transmembrane region" description="Helical" evidence="11">
    <location>
        <begin position="105"/>
        <end position="126"/>
    </location>
</feature>
<dbReference type="NCBIfam" id="NF045470">
    <property type="entry name" value="Opp2B"/>
    <property type="match status" value="1"/>
</dbReference>
<feature type="transmembrane region" description="Helical" evidence="11">
    <location>
        <begin position="278"/>
        <end position="299"/>
    </location>
</feature>
<evidence type="ECO:0000256" key="8">
    <source>
        <dbReference type="ARBA" id="ARBA00023112"/>
    </source>
</evidence>
<keyword evidence="7" id="KW-0406">Ion transport</keyword>
<name>A0ABY6GNJ3_9GAMM</name>
<dbReference type="InterPro" id="IPR000515">
    <property type="entry name" value="MetI-like"/>
</dbReference>
<dbReference type="InterPro" id="IPR045621">
    <property type="entry name" value="BPD_transp_1_N"/>
</dbReference>
<dbReference type="Pfam" id="PF19300">
    <property type="entry name" value="BPD_transp_1_N"/>
    <property type="match status" value="1"/>
</dbReference>
<evidence type="ECO:0000256" key="10">
    <source>
        <dbReference type="ARBA" id="ARBA00024202"/>
    </source>
</evidence>
<dbReference type="CDD" id="cd06261">
    <property type="entry name" value="TM_PBP2"/>
    <property type="match status" value="1"/>
</dbReference>
<dbReference type="PROSITE" id="PS50928">
    <property type="entry name" value="ABC_TM1"/>
    <property type="match status" value="1"/>
</dbReference>
<organism evidence="13 14">
    <name type="scientific">Endozoicomonas euniceicola</name>
    <dbReference type="NCBI Taxonomy" id="1234143"/>
    <lineage>
        <taxon>Bacteria</taxon>
        <taxon>Pseudomonadati</taxon>
        <taxon>Pseudomonadota</taxon>
        <taxon>Gammaproteobacteria</taxon>
        <taxon>Oceanospirillales</taxon>
        <taxon>Endozoicomonadaceae</taxon>
        <taxon>Endozoicomonas</taxon>
    </lineage>
</organism>
<feature type="transmembrane region" description="Helical" evidence="11">
    <location>
        <begin position="177"/>
        <end position="195"/>
    </location>
</feature>
<keyword evidence="4" id="KW-0533">Nickel</keyword>
<keyword evidence="9 11" id="KW-0472">Membrane</keyword>
<evidence type="ECO:0000313" key="14">
    <source>
        <dbReference type="Proteomes" id="UP001163255"/>
    </source>
</evidence>
<keyword evidence="6 11" id="KW-1133">Transmembrane helix</keyword>
<dbReference type="NCBIfam" id="NF045469">
    <property type="entry name" value="Opp1B"/>
    <property type="match status" value="1"/>
</dbReference>
<keyword evidence="2 11" id="KW-0813">Transport</keyword>
<dbReference type="EMBL" id="CP103300">
    <property type="protein sequence ID" value="UYM14301.1"/>
    <property type="molecule type" value="Genomic_DNA"/>
</dbReference>
<dbReference type="Proteomes" id="UP001163255">
    <property type="component" value="Chromosome"/>
</dbReference>
<evidence type="ECO:0000256" key="9">
    <source>
        <dbReference type="ARBA" id="ARBA00023136"/>
    </source>
</evidence>
<reference evidence="13" key="1">
    <citation type="submission" date="2022-10" db="EMBL/GenBank/DDBJ databases">
        <title>Completed Genome Sequence of two octocoral isolated bacterium, Endozoicomonas euniceicola EF212T and Endozoicomonas gorgoniicola PS125T.</title>
        <authorList>
            <person name="Chiou Y.-J."/>
            <person name="Chen Y.-H."/>
        </authorList>
    </citation>
    <scope>NUCLEOTIDE SEQUENCE</scope>
    <source>
        <strain evidence="13">EF212</strain>
    </source>
</reference>
<keyword evidence="8" id="KW-0921">Nickel transport</keyword>
<evidence type="ECO:0000256" key="7">
    <source>
        <dbReference type="ARBA" id="ARBA00023065"/>
    </source>
</evidence>
<evidence type="ECO:0000256" key="2">
    <source>
        <dbReference type="ARBA" id="ARBA00022448"/>
    </source>
</evidence>
<comment type="similarity">
    <text evidence="10">Belongs to the binding-protein-dependent transport system permease family. OppBC subfamily.</text>
</comment>
<dbReference type="RefSeq" id="WP_262595707.1">
    <property type="nucleotide sequence ID" value="NZ_CP103300.1"/>
</dbReference>
<evidence type="ECO:0000256" key="11">
    <source>
        <dbReference type="RuleBase" id="RU363032"/>
    </source>
</evidence>
<sequence>MAKFIIKRLLAACVTLFLVSFVAFVIVNLIPADPAEVALRINDIPPSEEAIAEMRQQLGLDKPFMARYFDWLSASLQLDFGVSYTNTDRMVSEELARSFPYTLRLAGISLLLLVGISLPVGILSAVYKNHWFDHIVRLFIFASTAMPNFWLAFILIWCFSLELNWLPSSGATTWQHYILPGMTLCMAYIATYIRLIRNAMLESMGEQYVTYARARGLSEWSVVTKHMLKNSLQTSMTALGIGVVRLVAGTVVIENIFAIPGLGRLALAAIFNRDYPVLQAYILAMGCLFVLSNLIIDLLHTAVDPRLKTAGSQQ</sequence>
<gene>
    <name evidence="13" type="ORF">NX720_15495</name>
</gene>
<feature type="transmembrane region" description="Helical" evidence="11">
    <location>
        <begin position="138"/>
        <end position="157"/>
    </location>
</feature>
<keyword evidence="3" id="KW-1003">Cell membrane</keyword>
<keyword evidence="14" id="KW-1185">Reference proteome</keyword>
<evidence type="ECO:0000256" key="3">
    <source>
        <dbReference type="ARBA" id="ARBA00022475"/>
    </source>
</evidence>
<evidence type="ECO:0000256" key="6">
    <source>
        <dbReference type="ARBA" id="ARBA00022989"/>
    </source>
</evidence>
<feature type="domain" description="ABC transmembrane type-1" evidence="12">
    <location>
        <begin position="99"/>
        <end position="300"/>
    </location>
</feature>
<feature type="transmembrane region" description="Helical" evidence="11">
    <location>
        <begin position="236"/>
        <end position="258"/>
    </location>
</feature>
<evidence type="ECO:0000313" key="13">
    <source>
        <dbReference type="EMBL" id="UYM14301.1"/>
    </source>
</evidence>
<dbReference type="InterPro" id="IPR035906">
    <property type="entry name" value="MetI-like_sf"/>
</dbReference>